<evidence type="ECO:0000256" key="2">
    <source>
        <dbReference type="SAM" id="MobiDB-lite"/>
    </source>
</evidence>
<keyword evidence="3" id="KW-1133">Transmembrane helix</keyword>
<feature type="compositionally biased region" description="Low complexity" evidence="2">
    <location>
        <begin position="177"/>
        <end position="187"/>
    </location>
</feature>
<dbReference type="Proteomes" id="UP000580250">
    <property type="component" value="Unassembled WGS sequence"/>
</dbReference>
<dbReference type="PANTHER" id="PTHR24637">
    <property type="entry name" value="COLLAGEN"/>
    <property type="match status" value="1"/>
</dbReference>
<evidence type="ECO:0000256" key="3">
    <source>
        <dbReference type="SAM" id="Phobius"/>
    </source>
</evidence>
<dbReference type="EMBL" id="CAJEWN010000002">
    <property type="protein sequence ID" value="CAD2123533.1"/>
    <property type="molecule type" value="Genomic_DNA"/>
</dbReference>
<dbReference type="InterPro" id="IPR008160">
    <property type="entry name" value="Collagen"/>
</dbReference>
<feature type="transmembrane region" description="Helical" evidence="3">
    <location>
        <begin position="20"/>
        <end position="43"/>
    </location>
</feature>
<keyword evidence="3" id="KW-0812">Transmembrane</keyword>
<evidence type="ECO:0000313" key="5">
    <source>
        <dbReference type="Proteomes" id="UP000580250"/>
    </source>
</evidence>
<feature type="region of interest" description="Disordered" evidence="2">
    <location>
        <begin position="102"/>
        <end position="133"/>
    </location>
</feature>
<reference evidence="4 5" key="1">
    <citation type="submission" date="2020-08" db="EMBL/GenBank/DDBJ databases">
        <authorList>
            <person name="Koutsovoulos G."/>
            <person name="Danchin GJ E."/>
        </authorList>
    </citation>
    <scope>NUCLEOTIDE SEQUENCE [LARGE SCALE GENOMIC DNA]</scope>
</reference>
<evidence type="ECO:0000256" key="1">
    <source>
        <dbReference type="ARBA" id="ARBA00022737"/>
    </source>
</evidence>
<dbReference type="PANTHER" id="PTHR24637:SF308">
    <property type="entry name" value="COL_CUTICLE_N DOMAIN-CONTAINING PROTEIN"/>
    <property type="match status" value="1"/>
</dbReference>
<comment type="caution">
    <text evidence="4">The sequence shown here is derived from an EMBL/GenBank/DDBJ whole genome shotgun (WGS) entry which is preliminary data.</text>
</comment>
<sequence>MGQVEKRRKMFTMPDKNTPIQILSSICFAFTIGALMLSLNLFFDLEKMDAELKQEKIEFKLITDKSWELLLDPKFQRNKRQTFYGGATDPNCHCAPSAQNCPKGPPGPDGEKGEPGIPGQNGPPGKPGEKGGIFIFEKVKPPCVKCPAGEPGPKGRPGIQGPPGPDGKMGENGRQGNDGVPGNDGPPGESGPPGPPGKNGESGLGGGKIIKYINTPGPKGSPGPIGPPGDQGLPGLDGQPGSDGLPGLVGQPGPAGDLGEPGIPGKPGKPGREGAEKNYCPCPLRSLPVPSAAGLYQINNKNRRGLKEGTVRIKS</sequence>
<evidence type="ECO:0000313" key="4">
    <source>
        <dbReference type="EMBL" id="CAD2123533.1"/>
    </source>
</evidence>
<organism evidence="4 5">
    <name type="scientific">Meloidogyne enterolobii</name>
    <name type="common">Root-knot nematode worm</name>
    <name type="synonym">Meloidogyne mayaguensis</name>
    <dbReference type="NCBI Taxonomy" id="390850"/>
    <lineage>
        <taxon>Eukaryota</taxon>
        <taxon>Metazoa</taxon>
        <taxon>Ecdysozoa</taxon>
        <taxon>Nematoda</taxon>
        <taxon>Chromadorea</taxon>
        <taxon>Rhabditida</taxon>
        <taxon>Tylenchina</taxon>
        <taxon>Tylenchomorpha</taxon>
        <taxon>Tylenchoidea</taxon>
        <taxon>Meloidogynidae</taxon>
        <taxon>Meloidogyninae</taxon>
        <taxon>Meloidogyne</taxon>
    </lineage>
</organism>
<name>A0A6V7TK25_MELEN</name>
<proteinExistence type="predicted"/>
<feature type="region of interest" description="Disordered" evidence="2">
    <location>
        <begin position="146"/>
        <end position="277"/>
    </location>
</feature>
<keyword evidence="3" id="KW-0472">Membrane</keyword>
<gene>
    <name evidence="4" type="ORF">MENT_LOCUS480</name>
</gene>
<dbReference type="OrthoDB" id="5877784at2759"/>
<feature type="compositionally biased region" description="Low complexity" evidence="2">
    <location>
        <begin position="228"/>
        <end position="248"/>
    </location>
</feature>
<dbReference type="Pfam" id="PF01391">
    <property type="entry name" value="Collagen"/>
    <property type="match status" value="2"/>
</dbReference>
<accession>A0A6V7TK25</accession>
<keyword evidence="1" id="KW-0677">Repeat</keyword>
<dbReference type="AlphaFoldDB" id="A0A6V7TK25"/>
<protein>
    <submittedName>
        <fullName evidence="4">Uncharacterized protein</fullName>
    </submittedName>
</protein>